<accession>A0A5J4RLG1</accession>
<dbReference type="PROSITE" id="PS51898">
    <property type="entry name" value="TYR_RECOMBINASE"/>
    <property type="match status" value="1"/>
</dbReference>
<reference evidence="3" key="1">
    <citation type="submission" date="2019-03" db="EMBL/GenBank/DDBJ databases">
        <title>Single cell metagenomics reveals metabolic interactions within the superorganism composed of flagellate Streblomastix strix and complex community of Bacteroidetes bacteria on its surface.</title>
        <authorList>
            <person name="Treitli S.C."/>
            <person name="Kolisko M."/>
            <person name="Husnik F."/>
            <person name="Keeling P."/>
            <person name="Hampl V."/>
        </authorList>
    </citation>
    <scope>NUCLEOTIDE SEQUENCE</scope>
    <source>
        <strain evidence="3">STM</strain>
    </source>
</reference>
<dbReference type="AlphaFoldDB" id="A0A5J4RLG1"/>
<feature type="domain" description="Tyr recombinase" evidence="2">
    <location>
        <begin position="1"/>
        <end position="151"/>
    </location>
</feature>
<name>A0A5J4RLG1_9ZZZZ</name>
<organism evidence="3">
    <name type="scientific">termite gut metagenome</name>
    <dbReference type="NCBI Taxonomy" id="433724"/>
    <lineage>
        <taxon>unclassified sequences</taxon>
        <taxon>metagenomes</taxon>
        <taxon>organismal metagenomes</taxon>
    </lineage>
</organism>
<dbReference type="Gene3D" id="1.10.443.10">
    <property type="entry name" value="Intergrase catalytic core"/>
    <property type="match status" value="1"/>
</dbReference>
<evidence type="ECO:0000313" key="3">
    <source>
        <dbReference type="EMBL" id="KAA6334384.1"/>
    </source>
</evidence>
<keyword evidence="1" id="KW-0233">DNA recombination</keyword>
<dbReference type="PANTHER" id="PTHR30349:SF64">
    <property type="entry name" value="PROPHAGE INTEGRASE INTD-RELATED"/>
    <property type="match status" value="1"/>
</dbReference>
<dbReference type="InterPro" id="IPR013762">
    <property type="entry name" value="Integrase-like_cat_sf"/>
</dbReference>
<proteinExistence type="predicted"/>
<dbReference type="InterPro" id="IPR050090">
    <property type="entry name" value="Tyrosine_recombinase_XerCD"/>
</dbReference>
<gene>
    <name evidence="3" type="ORF">EZS27_017305</name>
</gene>
<dbReference type="SUPFAM" id="SSF56349">
    <property type="entry name" value="DNA breaking-rejoining enzymes"/>
    <property type="match status" value="1"/>
</dbReference>
<evidence type="ECO:0000256" key="1">
    <source>
        <dbReference type="ARBA" id="ARBA00023172"/>
    </source>
</evidence>
<dbReference type="EMBL" id="SNRY01001005">
    <property type="protein sequence ID" value="KAA6334384.1"/>
    <property type="molecule type" value="Genomic_DNA"/>
</dbReference>
<dbReference type="GO" id="GO:0006310">
    <property type="term" value="P:DNA recombination"/>
    <property type="evidence" value="ECO:0007669"/>
    <property type="project" value="UniProtKB-KW"/>
</dbReference>
<comment type="caution">
    <text evidence="3">The sequence shown here is derived from an EMBL/GenBank/DDBJ whole genome shotgun (WGS) entry which is preliminary data.</text>
</comment>
<dbReference type="InterPro" id="IPR011010">
    <property type="entry name" value="DNA_brk_join_enz"/>
</dbReference>
<evidence type="ECO:0000259" key="2">
    <source>
        <dbReference type="PROSITE" id="PS51898"/>
    </source>
</evidence>
<protein>
    <recommendedName>
        <fullName evidence="2">Tyr recombinase domain-containing protein</fullName>
    </recommendedName>
</protein>
<dbReference type="GO" id="GO:0003677">
    <property type="term" value="F:DNA binding"/>
    <property type="evidence" value="ECO:0007669"/>
    <property type="project" value="InterPro"/>
</dbReference>
<sequence length="157" mass="17826">DMLRLKYANIRNGEIRFLRAKTSRTSKVKKDVCAMLTPEMQSIIDKWGNQSRKPDDYIFGYLTGKETPLEEKTIIQSVIKLCNKKLKKIGTALGIEGISTYTARHSYATVLKRSGANIAYISESLGHNNLKTTENYLASFEREEREKNASLLTNFGE</sequence>
<dbReference type="InterPro" id="IPR002104">
    <property type="entry name" value="Integrase_catalytic"/>
</dbReference>
<dbReference type="Pfam" id="PF00589">
    <property type="entry name" value="Phage_integrase"/>
    <property type="match status" value="1"/>
</dbReference>
<dbReference type="PANTHER" id="PTHR30349">
    <property type="entry name" value="PHAGE INTEGRASE-RELATED"/>
    <property type="match status" value="1"/>
</dbReference>
<dbReference type="GO" id="GO:0015074">
    <property type="term" value="P:DNA integration"/>
    <property type="evidence" value="ECO:0007669"/>
    <property type="project" value="InterPro"/>
</dbReference>
<feature type="non-terminal residue" evidence="3">
    <location>
        <position position="1"/>
    </location>
</feature>